<evidence type="ECO:0000313" key="1">
    <source>
        <dbReference type="EMBL" id="WQJ53511.1"/>
    </source>
</evidence>
<organism evidence="1 2">
    <name type="scientific">phage Lak_Megaphage_Sonny</name>
    <dbReference type="NCBI Taxonomy" id="3109229"/>
    <lineage>
        <taxon>Viruses</taxon>
        <taxon>Duplodnaviria</taxon>
        <taxon>Heunggongvirae</taxon>
        <taxon>Uroviricota</taxon>
        <taxon>Caudoviricetes</taxon>
        <taxon>Caudoviricetes code 15 clade</taxon>
    </lineage>
</organism>
<proteinExistence type="predicted"/>
<dbReference type="EMBL" id="OR769223">
    <property type="protein sequence ID" value="WQJ53511.1"/>
    <property type="molecule type" value="Genomic_DNA"/>
</dbReference>
<name>A0ABZ0Z2X5_9CAUD</name>
<accession>A0ABZ0Z2X5</accession>
<sequence>MFANTIDNKQKIVDNNGNEIVDLTTSIFRKTVTSINSYNSIRMNEYFQMRADKIAFNQYNTDEGTEYILKYSGISNPFSLDKDDVLMIPDFDQASAQMTDYIEENNIEDKDQVALYYKFTNTDFKSTSASYDKLAAKKIPSGVLSPDDSNMYMVPYISDDGTAAVTIKNGRMYFGGVPTSQNKEITSLEDKCLTNGMTVADFVKANITSGNQDK</sequence>
<evidence type="ECO:0000313" key="2">
    <source>
        <dbReference type="Proteomes" id="UP001358193"/>
    </source>
</evidence>
<keyword evidence="2" id="KW-1185">Reference proteome</keyword>
<reference evidence="1 2" key="1">
    <citation type="submission" date="2023-11" db="EMBL/GenBank/DDBJ databases">
        <authorList>
            <person name="Cook R."/>
            <person name="Crisci M."/>
            <person name="Pye H."/>
            <person name="Adriaenssens E."/>
            <person name="Santini J."/>
        </authorList>
    </citation>
    <scope>NUCLEOTIDE SEQUENCE [LARGE SCALE GENOMIC DNA]</scope>
    <source>
        <strain evidence="1">Lak_Megaphage_Sonny</strain>
    </source>
</reference>
<dbReference type="Proteomes" id="UP001358193">
    <property type="component" value="Segment"/>
</dbReference>
<protein>
    <submittedName>
        <fullName evidence="1">Uncharacterized protein</fullName>
    </submittedName>
</protein>